<gene>
    <name evidence="1" type="ORF">H5410_048034</name>
</gene>
<comment type="caution">
    <text evidence="1">The sequence shown here is derived from an EMBL/GenBank/DDBJ whole genome shotgun (WGS) entry which is preliminary data.</text>
</comment>
<dbReference type="Proteomes" id="UP000824120">
    <property type="component" value="Chromosome 9"/>
</dbReference>
<sequence length="249" mass="27716">MNEEEHTRCIKSLKEECAKLPKAAITEDNDNHGFAKRSSGLSLGALLQTDLNEICGYTSGTLIGEARYSNEKLLAIKLIILEVSGLIFNKLPSNPQYEEIEYIKGNDNFLAISFQEASIWTIGRKSISGIHIDSNSNHEGNINRQSGGRCPLCAVPQKTSQRILRSGIPKPDLKELSQLPSKLLSGKITPESSGVLRIFSILWNAKILEAYYPRLIILRLKKIKDFNVKALWSRQKLPSNKNGSKPGEL</sequence>
<evidence type="ECO:0000313" key="2">
    <source>
        <dbReference type="Proteomes" id="UP000824120"/>
    </source>
</evidence>
<organism evidence="1 2">
    <name type="scientific">Solanum commersonii</name>
    <name type="common">Commerson's wild potato</name>
    <name type="synonym">Commerson's nightshade</name>
    <dbReference type="NCBI Taxonomy" id="4109"/>
    <lineage>
        <taxon>Eukaryota</taxon>
        <taxon>Viridiplantae</taxon>
        <taxon>Streptophyta</taxon>
        <taxon>Embryophyta</taxon>
        <taxon>Tracheophyta</taxon>
        <taxon>Spermatophyta</taxon>
        <taxon>Magnoliopsida</taxon>
        <taxon>eudicotyledons</taxon>
        <taxon>Gunneridae</taxon>
        <taxon>Pentapetalae</taxon>
        <taxon>asterids</taxon>
        <taxon>lamiids</taxon>
        <taxon>Solanales</taxon>
        <taxon>Solanaceae</taxon>
        <taxon>Solanoideae</taxon>
        <taxon>Solaneae</taxon>
        <taxon>Solanum</taxon>
    </lineage>
</organism>
<accession>A0A9J5XKQ8</accession>
<keyword evidence="2" id="KW-1185">Reference proteome</keyword>
<reference evidence="1 2" key="1">
    <citation type="submission" date="2020-09" db="EMBL/GenBank/DDBJ databases">
        <title>De no assembly of potato wild relative species, Solanum commersonii.</title>
        <authorList>
            <person name="Cho K."/>
        </authorList>
    </citation>
    <scope>NUCLEOTIDE SEQUENCE [LARGE SCALE GENOMIC DNA]</scope>
    <source>
        <strain evidence="1">LZ3.2</strain>
        <tissue evidence="1">Leaf</tissue>
    </source>
</reference>
<protein>
    <submittedName>
        <fullName evidence="1">Uncharacterized protein</fullName>
    </submittedName>
</protein>
<name>A0A9J5XKQ8_SOLCO</name>
<proteinExistence type="predicted"/>
<dbReference type="EMBL" id="JACXVP010000009">
    <property type="protein sequence ID" value="KAG5587600.1"/>
    <property type="molecule type" value="Genomic_DNA"/>
</dbReference>
<evidence type="ECO:0000313" key="1">
    <source>
        <dbReference type="EMBL" id="KAG5587600.1"/>
    </source>
</evidence>
<dbReference type="AlphaFoldDB" id="A0A9J5XKQ8"/>